<dbReference type="Pfam" id="PF05013">
    <property type="entry name" value="FGase"/>
    <property type="match status" value="1"/>
</dbReference>
<comment type="caution">
    <text evidence="1">The sequence shown here is derived from an EMBL/GenBank/DDBJ whole genome shotgun (WGS) entry which is preliminary data.</text>
</comment>
<dbReference type="Proteomes" id="UP000658258">
    <property type="component" value="Unassembled WGS sequence"/>
</dbReference>
<keyword evidence="2" id="KW-1185">Reference proteome</keyword>
<sequence length="230" mass="26665">MTCEHAGNYVPANYRYLFLGHEAILETHRGYDLGAGPLAEYLADTLKLPLYVNMITRLLVDSNRSKFNPELYSEFSRSLDPVVKKFLLKKYYTAYRQQVYDWIKEHARKTDSVVHISMHSFTPVLKGETRKADIGILYDDNREPEARIARQLVADLQLNAPQFVTMHNYPYLGTADGFTTYLRKEFRPKNYSGIEIEVNQKYHNRPEMEDIKKALQGALRSVMSEETALC</sequence>
<proteinExistence type="predicted"/>
<protein>
    <recommendedName>
        <fullName evidence="3">N-formylglutamate amidohydrolase</fullName>
    </recommendedName>
</protein>
<evidence type="ECO:0000313" key="2">
    <source>
        <dbReference type="Proteomes" id="UP000658258"/>
    </source>
</evidence>
<dbReference type="SUPFAM" id="SSF53187">
    <property type="entry name" value="Zn-dependent exopeptidases"/>
    <property type="match status" value="1"/>
</dbReference>
<gene>
    <name evidence="1" type="ORF">GCM10011340_08620</name>
</gene>
<dbReference type="EMBL" id="BNAG01000001">
    <property type="protein sequence ID" value="GHE56037.1"/>
    <property type="molecule type" value="Genomic_DNA"/>
</dbReference>
<reference evidence="2" key="1">
    <citation type="journal article" date="2019" name="Int. J. Syst. Evol. Microbiol.">
        <title>The Global Catalogue of Microorganisms (GCM) 10K type strain sequencing project: providing services to taxonomists for standard genome sequencing and annotation.</title>
        <authorList>
            <consortium name="The Broad Institute Genomics Platform"/>
            <consortium name="The Broad Institute Genome Sequencing Center for Infectious Disease"/>
            <person name="Wu L."/>
            <person name="Ma J."/>
        </authorList>
    </citation>
    <scope>NUCLEOTIDE SEQUENCE [LARGE SCALE GENOMIC DNA]</scope>
    <source>
        <strain evidence="2">CGMCC 1.15111</strain>
    </source>
</reference>
<evidence type="ECO:0008006" key="3">
    <source>
        <dbReference type="Google" id="ProtNLM"/>
    </source>
</evidence>
<dbReference type="InterPro" id="IPR007709">
    <property type="entry name" value="N-FG_amidohydro"/>
</dbReference>
<dbReference type="Gene3D" id="3.40.630.40">
    <property type="entry name" value="Zn-dependent exopeptidases"/>
    <property type="match status" value="1"/>
</dbReference>
<organism evidence="1 2">
    <name type="scientific">Roseivirga thermotolerans</name>
    <dbReference type="NCBI Taxonomy" id="1758176"/>
    <lineage>
        <taxon>Bacteria</taxon>
        <taxon>Pseudomonadati</taxon>
        <taxon>Bacteroidota</taxon>
        <taxon>Cytophagia</taxon>
        <taxon>Cytophagales</taxon>
        <taxon>Roseivirgaceae</taxon>
        <taxon>Roseivirga</taxon>
    </lineage>
</organism>
<evidence type="ECO:0000313" key="1">
    <source>
        <dbReference type="EMBL" id="GHE56037.1"/>
    </source>
</evidence>
<name>A0ABQ3I5R7_9BACT</name>
<accession>A0ABQ3I5R7</accession>